<sequence length="157" mass="18828">MCADHVYDSDNIYFNDPVNQNDNEICDLTENKDADQLLIDLVRLYPHLWDKQKRDFKDSAKKETSWEEISSILNQSVSVCQARWQRLRQYYAKERQKQELESRSGSKAVNRMPWYLFSMNFLDSHMYKRRTFTSLKKSMTTEKSKETSHTFHVLIMI</sequence>
<evidence type="ECO:0000259" key="1">
    <source>
        <dbReference type="PROSITE" id="PS51029"/>
    </source>
</evidence>
<dbReference type="PANTHER" id="PTHR12243">
    <property type="entry name" value="MADF DOMAIN TRANSCRIPTION FACTOR"/>
    <property type="match status" value="1"/>
</dbReference>
<dbReference type="GO" id="GO:0006357">
    <property type="term" value="P:regulation of transcription by RNA polymerase II"/>
    <property type="evidence" value="ECO:0007669"/>
    <property type="project" value="TreeGrafter"/>
</dbReference>
<keyword evidence="3" id="KW-1185">Reference proteome</keyword>
<proteinExistence type="predicted"/>
<evidence type="ECO:0000313" key="2">
    <source>
        <dbReference type="EMBL" id="KYM98294.1"/>
    </source>
</evidence>
<dbReference type="InterPro" id="IPR039353">
    <property type="entry name" value="TF_Adf1"/>
</dbReference>
<dbReference type="AlphaFoldDB" id="A0A151ID11"/>
<gene>
    <name evidence="2" type="ORF">ALC62_10997</name>
</gene>
<protein>
    <recommendedName>
        <fullName evidence="1">MADF domain-containing protein</fullName>
    </recommendedName>
</protein>
<organism evidence="2 3">
    <name type="scientific">Cyphomyrmex costatus</name>
    <dbReference type="NCBI Taxonomy" id="456900"/>
    <lineage>
        <taxon>Eukaryota</taxon>
        <taxon>Metazoa</taxon>
        <taxon>Ecdysozoa</taxon>
        <taxon>Arthropoda</taxon>
        <taxon>Hexapoda</taxon>
        <taxon>Insecta</taxon>
        <taxon>Pterygota</taxon>
        <taxon>Neoptera</taxon>
        <taxon>Endopterygota</taxon>
        <taxon>Hymenoptera</taxon>
        <taxon>Apocrita</taxon>
        <taxon>Aculeata</taxon>
        <taxon>Formicoidea</taxon>
        <taxon>Formicidae</taxon>
        <taxon>Myrmicinae</taxon>
        <taxon>Cyphomyrmex</taxon>
    </lineage>
</organism>
<dbReference type="Pfam" id="PF10545">
    <property type="entry name" value="MADF_DNA_bdg"/>
    <property type="match status" value="1"/>
</dbReference>
<evidence type="ECO:0000313" key="3">
    <source>
        <dbReference type="Proteomes" id="UP000078542"/>
    </source>
</evidence>
<dbReference type="Proteomes" id="UP000078542">
    <property type="component" value="Unassembled WGS sequence"/>
</dbReference>
<name>A0A151ID11_9HYME</name>
<dbReference type="EMBL" id="KQ977991">
    <property type="protein sequence ID" value="KYM98294.1"/>
    <property type="molecule type" value="Genomic_DNA"/>
</dbReference>
<reference evidence="2 3" key="1">
    <citation type="submission" date="2016-03" db="EMBL/GenBank/DDBJ databases">
        <title>Cyphomyrmex costatus WGS genome.</title>
        <authorList>
            <person name="Nygaard S."/>
            <person name="Hu H."/>
            <person name="Boomsma J."/>
            <person name="Zhang G."/>
        </authorList>
    </citation>
    <scope>NUCLEOTIDE SEQUENCE [LARGE SCALE GENOMIC DNA]</scope>
    <source>
        <strain evidence="2">MS0001</strain>
        <tissue evidence="2">Whole body</tissue>
    </source>
</reference>
<dbReference type="GO" id="GO:0005634">
    <property type="term" value="C:nucleus"/>
    <property type="evidence" value="ECO:0007669"/>
    <property type="project" value="TreeGrafter"/>
</dbReference>
<accession>A0A151ID11</accession>
<dbReference type="SMART" id="SM00595">
    <property type="entry name" value="MADF"/>
    <property type="match status" value="1"/>
</dbReference>
<dbReference type="InterPro" id="IPR006578">
    <property type="entry name" value="MADF-dom"/>
</dbReference>
<dbReference type="GO" id="GO:0005667">
    <property type="term" value="C:transcription regulator complex"/>
    <property type="evidence" value="ECO:0007669"/>
    <property type="project" value="TreeGrafter"/>
</dbReference>
<feature type="domain" description="MADF" evidence="1">
    <location>
        <begin position="37"/>
        <end position="127"/>
    </location>
</feature>
<dbReference type="PANTHER" id="PTHR12243:SF67">
    <property type="entry name" value="COREPRESSOR OF PANGOLIN, ISOFORM A-RELATED"/>
    <property type="match status" value="1"/>
</dbReference>
<dbReference type="PROSITE" id="PS51029">
    <property type="entry name" value="MADF"/>
    <property type="match status" value="1"/>
</dbReference>